<organism evidence="1">
    <name type="scientific">uncultured Acidimicrobiales bacterium</name>
    <dbReference type="NCBI Taxonomy" id="310071"/>
    <lineage>
        <taxon>Bacteria</taxon>
        <taxon>Bacillati</taxon>
        <taxon>Actinomycetota</taxon>
        <taxon>Acidimicrobiia</taxon>
        <taxon>Acidimicrobiales</taxon>
        <taxon>environmental samples</taxon>
    </lineage>
</organism>
<dbReference type="EMBL" id="CADCTB010000086">
    <property type="protein sequence ID" value="CAA9233823.1"/>
    <property type="molecule type" value="Genomic_DNA"/>
</dbReference>
<sequence>MHTVETKLRGTAPLSVGVYPCLPGLSLDERQIDRRQAGNTGSADGRR</sequence>
<evidence type="ECO:0000313" key="1">
    <source>
        <dbReference type="EMBL" id="CAA9233823.1"/>
    </source>
</evidence>
<name>A0A6J4HUH2_9ACTN</name>
<accession>A0A6J4HUH2</accession>
<reference evidence="1" key="1">
    <citation type="submission" date="2020-02" db="EMBL/GenBank/DDBJ databases">
        <authorList>
            <person name="Meier V. D."/>
        </authorList>
    </citation>
    <scope>NUCLEOTIDE SEQUENCE</scope>
    <source>
        <strain evidence="1">AVDCRST_MAG10</strain>
    </source>
</reference>
<protein>
    <submittedName>
        <fullName evidence="1">Uncharacterized protein</fullName>
    </submittedName>
</protein>
<proteinExistence type="predicted"/>
<gene>
    <name evidence="1" type="ORF">AVDCRST_MAG10-1298</name>
</gene>
<dbReference type="AlphaFoldDB" id="A0A6J4HUH2"/>